<dbReference type="Proteomes" id="UP001333710">
    <property type="component" value="Chromosome"/>
</dbReference>
<protein>
    <submittedName>
        <fullName evidence="1">Uncharacterized protein</fullName>
    </submittedName>
</protein>
<reference evidence="1" key="1">
    <citation type="submission" date="2023-01" db="EMBL/GenBank/DDBJ databases">
        <title>Complete genome sequence of Planctobacterium marinum strain Dej080120_11.</title>
        <authorList>
            <person name="Ueki S."/>
            <person name="Maruyama F."/>
        </authorList>
    </citation>
    <scope>NUCLEOTIDE SEQUENCE</scope>
    <source>
        <strain evidence="1">Dej080120_11</strain>
    </source>
</reference>
<dbReference type="RefSeq" id="WP_338290831.1">
    <property type="nucleotide sequence ID" value="NZ_AP027272.1"/>
</dbReference>
<dbReference type="KEGG" id="pmaw:MACH26_04620"/>
<sequence>MKKMLCHTPTPGKAPTKIDLDKYRQVAEAILNVLPDEGDGLAFTDLPDLVADYLGESKMQAIGSRTWYTTTVKLHLETEGKIRRVAGKGSQRLLKLVNAN</sequence>
<dbReference type="AlphaFoldDB" id="A0AA48HEM4"/>
<organism evidence="1 2">
    <name type="scientific">Planctobacterium marinum</name>
    <dbReference type="NCBI Taxonomy" id="1631968"/>
    <lineage>
        <taxon>Bacteria</taxon>
        <taxon>Pseudomonadati</taxon>
        <taxon>Pseudomonadota</taxon>
        <taxon>Gammaproteobacteria</taxon>
        <taxon>Alteromonadales</taxon>
        <taxon>Alteromonadaceae</taxon>
        <taxon>Planctobacterium</taxon>
    </lineage>
</organism>
<evidence type="ECO:0000313" key="1">
    <source>
        <dbReference type="EMBL" id="BDX04941.1"/>
    </source>
</evidence>
<dbReference type="InterPro" id="IPR054233">
    <property type="entry name" value="DUF6958"/>
</dbReference>
<name>A0AA48HEM4_9ALTE</name>
<accession>A0AA48HEM4</accession>
<proteinExistence type="predicted"/>
<dbReference type="EMBL" id="AP027272">
    <property type="protein sequence ID" value="BDX04941.1"/>
    <property type="molecule type" value="Genomic_DNA"/>
</dbReference>
<evidence type="ECO:0000313" key="2">
    <source>
        <dbReference type="Proteomes" id="UP001333710"/>
    </source>
</evidence>
<dbReference type="Pfam" id="PF22278">
    <property type="entry name" value="DUF6958"/>
    <property type="match status" value="1"/>
</dbReference>
<keyword evidence="2" id="KW-1185">Reference proteome</keyword>
<gene>
    <name evidence="1" type="ORF">MACH26_04620</name>
</gene>